<evidence type="ECO:0000259" key="2">
    <source>
        <dbReference type="Pfam" id="PF13360"/>
    </source>
</evidence>
<dbReference type="Gene3D" id="2.40.10.480">
    <property type="match status" value="1"/>
</dbReference>
<dbReference type="AlphaFoldDB" id="A0AAE3K419"/>
<dbReference type="PANTHER" id="PTHR34512">
    <property type="entry name" value="CELL SURFACE PROTEIN"/>
    <property type="match status" value="1"/>
</dbReference>
<protein>
    <submittedName>
        <fullName evidence="3">PQQ-binding-like beta-propeller repeat protein</fullName>
    </submittedName>
</protein>
<proteinExistence type="predicted"/>
<dbReference type="InterPro" id="IPR018391">
    <property type="entry name" value="PQQ_b-propeller_rpt"/>
</dbReference>
<accession>A0AAE3K419</accession>
<dbReference type="EMBL" id="JAKRVY010000002">
    <property type="protein sequence ID" value="MCL9812908.1"/>
    <property type="molecule type" value="Genomic_DNA"/>
</dbReference>
<keyword evidence="4" id="KW-1185">Reference proteome</keyword>
<dbReference type="InterPro" id="IPR015943">
    <property type="entry name" value="WD40/YVTN_repeat-like_dom_sf"/>
</dbReference>
<dbReference type="InterPro" id="IPR002372">
    <property type="entry name" value="PQQ_rpt_dom"/>
</dbReference>
<dbReference type="Pfam" id="PF13360">
    <property type="entry name" value="PQQ_2"/>
    <property type="match status" value="1"/>
</dbReference>
<dbReference type="Gene3D" id="2.130.10.10">
    <property type="entry name" value="YVTN repeat-like/Quinoprotein amine dehydrogenase"/>
    <property type="match status" value="1"/>
</dbReference>
<evidence type="ECO:0000313" key="4">
    <source>
        <dbReference type="Proteomes" id="UP001202674"/>
    </source>
</evidence>
<dbReference type="SMART" id="SM00564">
    <property type="entry name" value="PQQ"/>
    <property type="match status" value="3"/>
</dbReference>
<evidence type="ECO:0000256" key="1">
    <source>
        <dbReference type="SAM" id="MobiDB-lite"/>
    </source>
</evidence>
<dbReference type="SUPFAM" id="SSF50998">
    <property type="entry name" value="Quinoprotein alcohol dehydrogenase-like"/>
    <property type="match status" value="1"/>
</dbReference>
<feature type="domain" description="Pyrrolo-quinoline quinone repeat" evidence="2">
    <location>
        <begin position="148"/>
        <end position="343"/>
    </location>
</feature>
<feature type="region of interest" description="Disordered" evidence="1">
    <location>
        <begin position="29"/>
        <end position="58"/>
    </location>
</feature>
<reference evidence="3 4" key="1">
    <citation type="journal article" date="2022" name="Syst. Appl. Microbiol.">
        <title>Natronocalculus amylovorans gen. nov., sp. nov., and Natranaeroarchaeum aerophilus sp. nov., dominant culturable amylolytic natronoarchaea from hypersaline soda lakes in southwestern Siberia.</title>
        <authorList>
            <person name="Sorokin D.Y."/>
            <person name="Elcheninov A.G."/>
            <person name="Khizhniak T.V."/>
            <person name="Koenen M."/>
            <person name="Bale N.J."/>
            <person name="Damste J.S.S."/>
            <person name="Kublanov I.V."/>
        </authorList>
    </citation>
    <scope>NUCLEOTIDE SEQUENCE [LARGE SCALE GENOMIC DNA]</scope>
    <source>
        <strain evidence="3 4">AArc-St1-1</strain>
    </source>
</reference>
<sequence length="403" mass="43753">MQPDEQTRRDWIGSCAVVTAGMAGLAGCMDGSDGENGSDGSSTGDETEASGSETGEFGAWPMVRYNAANRLSTPHDGIDGEPELAWLAEFEGWVHPPVVYDDVAFVGHGDDTYSAVDLHDGTVLWDHETPTTGVPTVTEDAVYVPGDGVEALDRENGDVHWTTEHESVRTLRSYDGELYVGLEDEIAVLDPDGEEQLSFETRSMVHGIALDDDGIYVRSLVDRDELRYALVGYDRETGEERWEHELEHESVLGTKRARTMPVHEGAVYTVASESVVRIDATTGDLEEVVEFEHISSRPTIHDGMVTTHISMERYDIETGEQLDVGDNDTGLASPPVHAGGSYYGLGVTVVLEGTDLFKIDADSMTVDSRTEAPSEGFVMHTTPVVLDGLVLTSIDDHGLAAFE</sequence>
<comment type="caution">
    <text evidence="3">The sequence shown here is derived from an EMBL/GenBank/DDBJ whole genome shotgun (WGS) entry which is preliminary data.</text>
</comment>
<name>A0AAE3K419_9EURY</name>
<gene>
    <name evidence="3" type="ORF">AArcSt11_04480</name>
</gene>
<dbReference type="RefSeq" id="WP_250595040.1">
    <property type="nucleotide sequence ID" value="NZ_JAKRVY010000002.1"/>
</dbReference>
<dbReference type="PANTHER" id="PTHR34512:SF30">
    <property type="entry name" value="OUTER MEMBRANE PROTEIN ASSEMBLY FACTOR BAMB"/>
    <property type="match status" value="1"/>
</dbReference>
<dbReference type="InterPro" id="IPR011047">
    <property type="entry name" value="Quinoprotein_ADH-like_sf"/>
</dbReference>
<evidence type="ECO:0000313" key="3">
    <source>
        <dbReference type="EMBL" id="MCL9812908.1"/>
    </source>
</evidence>
<organism evidence="3 4">
    <name type="scientific">Natranaeroarchaeum aerophilus</name>
    <dbReference type="NCBI Taxonomy" id="2917711"/>
    <lineage>
        <taxon>Archaea</taxon>
        <taxon>Methanobacteriati</taxon>
        <taxon>Methanobacteriota</taxon>
        <taxon>Stenosarchaea group</taxon>
        <taxon>Halobacteria</taxon>
        <taxon>Halobacteriales</taxon>
        <taxon>Natronoarchaeaceae</taxon>
        <taxon>Natranaeroarchaeum</taxon>
    </lineage>
</organism>
<dbReference type="Proteomes" id="UP001202674">
    <property type="component" value="Unassembled WGS sequence"/>
</dbReference>